<name>K0KNV1_WICCF</name>
<evidence type="ECO:0000256" key="5">
    <source>
        <dbReference type="SAM" id="MobiDB-lite"/>
    </source>
</evidence>
<feature type="domain" description="AN1-type" evidence="6">
    <location>
        <begin position="5"/>
        <end position="50"/>
    </location>
</feature>
<dbReference type="Proteomes" id="UP000009328">
    <property type="component" value="Unassembled WGS sequence"/>
</dbReference>
<proteinExistence type="predicted"/>
<dbReference type="InParanoid" id="K0KNV1"/>
<evidence type="ECO:0000259" key="6">
    <source>
        <dbReference type="PROSITE" id="PS51039"/>
    </source>
</evidence>
<keyword evidence="8" id="KW-1185">Reference proteome</keyword>
<dbReference type="EMBL" id="CAIF01000290">
    <property type="protein sequence ID" value="CCH46955.1"/>
    <property type="molecule type" value="Genomic_DNA"/>
</dbReference>
<dbReference type="FunCoup" id="K0KNV1">
    <property type="interactions" value="219"/>
</dbReference>
<dbReference type="Gene3D" id="4.10.1110.10">
    <property type="entry name" value="AN1-like Zinc finger"/>
    <property type="match status" value="1"/>
</dbReference>
<dbReference type="PROSITE" id="PS51039">
    <property type="entry name" value="ZF_AN1"/>
    <property type="match status" value="1"/>
</dbReference>
<keyword evidence="3" id="KW-0862">Zinc</keyword>
<protein>
    <submittedName>
        <fullName evidence="7">AN1-type zinc finger protein 1</fullName>
    </submittedName>
</protein>
<evidence type="ECO:0000256" key="2">
    <source>
        <dbReference type="ARBA" id="ARBA00022771"/>
    </source>
</evidence>
<feature type="compositionally biased region" description="Basic and acidic residues" evidence="5">
    <location>
        <begin position="53"/>
        <end position="62"/>
    </location>
</feature>
<comment type="caution">
    <text evidence="7">The sequence shown here is derived from an EMBL/GenBank/DDBJ whole genome shotgun (WGS) entry which is preliminary data.</text>
</comment>
<dbReference type="STRING" id="1206466.K0KNV1"/>
<reference evidence="7 8" key="1">
    <citation type="journal article" date="2012" name="Eukaryot. Cell">
        <title>Draft genome sequence of Wickerhamomyces ciferrii NRRL Y-1031 F-60-10.</title>
        <authorList>
            <person name="Schneider J."/>
            <person name="Andrea H."/>
            <person name="Blom J."/>
            <person name="Jaenicke S."/>
            <person name="Ruckert C."/>
            <person name="Schorsch C."/>
            <person name="Szczepanowski R."/>
            <person name="Farwick M."/>
            <person name="Goesmann A."/>
            <person name="Puhler A."/>
            <person name="Schaffer S."/>
            <person name="Tauch A."/>
            <person name="Kohler T."/>
            <person name="Brinkrolf K."/>
        </authorList>
    </citation>
    <scope>NUCLEOTIDE SEQUENCE [LARGE SCALE GENOMIC DNA]</scope>
    <source>
        <strain evidence="8">ATCC 14091 / BCRC 22168 / CBS 111 / JCM 3599 / NBRC 0793 / NRRL Y-1031 F-60-10</strain>
    </source>
</reference>
<dbReference type="GO" id="GO:0008270">
    <property type="term" value="F:zinc ion binding"/>
    <property type="evidence" value="ECO:0007669"/>
    <property type="project" value="UniProtKB-KW"/>
</dbReference>
<dbReference type="PANTHER" id="PTHR14677:SF20">
    <property type="entry name" value="ZINC FINGER AN1-TYPE CONTAINING 2A-RELATED"/>
    <property type="match status" value="1"/>
</dbReference>
<evidence type="ECO:0000256" key="4">
    <source>
        <dbReference type="PROSITE-ProRule" id="PRU00449"/>
    </source>
</evidence>
<dbReference type="SUPFAM" id="SSF118310">
    <property type="entry name" value="AN1-like Zinc finger"/>
    <property type="match status" value="1"/>
</dbReference>
<organism evidence="7 8">
    <name type="scientific">Wickerhamomyces ciferrii (strain ATCC 14091 / BCRC 22168 / CBS 111 / JCM 3599 / NBRC 0793 / NRRL Y-1031 F-60-10)</name>
    <name type="common">Yeast</name>
    <name type="synonym">Pichia ciferrii</name>
    <dbReference type="NCBI Taxonomy" id="1206466"/>
    <lineage>
        <taxon>Eukaryota</taxon>
        <taxon>Fungi</taxon>
        <taxon>Dikarya</taxon>
        <taxon>Ascomycota</taxon>
        <taxon>Saccharomycotina</taxon>
        <taxon>Saccharomycetes</taxon>
        <taxon>Phaffomycetales</taxon>
        <taxon>Wickerhamomycetaceae</taxon>
        <taxon>Wickerhamomyces</taxon>
    </lineage>
</organism>
<feature type="region of interest" description="Disordered" evidence="5">
    <location>
        <begin position="53"/>
        <end position="98"/>
    </location>
</feature>
<dbReference type="InterPro" id="IPR057358">
    <property type="entry name" value="UBL_ZFAND1-like"/>
</dbReference>
<dbReference type="HOGENOM" id="CLU_052358_2_1_1"/>
<dbReference type="eggNOG" id="KOG3183">
    <property type="taxonomic scope" value="Eukaryota"/>
</dbReference>
<dbReference type="SMART" id="SM00154">
    <property type="entry name" value="ZnF_AN1"/>
    <property type="match status" value="1"/>
</dbReference>
<gene>
    <name evidence="7" type="ORF">BN7_6561</name>
</gene>
<dbReference type="InterPro" id="IPR000058">
    <property type="entry name" value="Znf_AN1"/>
</dbReference>
<evidence type="ECO:0000256" key="3">
    <source>
        <dbReference type="ARBA" id="ARBA00022833"/>
    </source>
</evidence>
<dbReference type="PANTHER" id="PTHR14677">
    <property type="entry name" value="ARSENITE INDUCUBLE RNA ASSOCIATED PROTEIN AIP-1-RELATED"/>
    <property type="match status" value="1"/>
</dbReference>
<dbReference type="InterPro" id="IPR035896">
    <property type="entry name" value="AN1-like_Znf"/>
</dbReference>
<dbReference type="AlphaFoldDB" id="K0KNV1"/>
<keyword evidence="1" id="KW-0479">Metal-binding</keyword>
<evidence type="ECO:0000256" key="1">
    <source>
        <dbReference type="ARBA" id="ARBA00022723"/>
    </source>
</evidence>
<feature type="compositionally biased region" description="Polar residues" evidence="5">
    <location>
        <begin position="83"/>
        <end position="96"/>
    </location>
</feature>
<dbReference type="Pfam" id="PF01428">
    <property type="entry name" value="zf-AN1"/>
    <property type="match status" value="1"/>
</dbReference>
<dbReference type="Pfam" id="PF25327">
    <property type="entry name" value="UBL_ZFAND1"/>
    <property type="match status" value="1"/>
</dbReference>
<dbReference type="GO" id="GO:0005737">
    <property type="term" value="C:cytoplasm"/>
    <property type="evidence" value="ECO:0007669"/>
    <property type="project" value="TreeGrafter"/>
</dbReference>
<evidence type="ECO:0000313" key="7">
    <source>
        <dbReference type="EMBL" id="CCH46955.1"/>
    </source>
</evidence>
<keyword evidence="2 4" id="KW-0863">Zinc-finger</keyword>
<evidence type="ECO:0000313" key="8">
    <source>
        <dbReference type="Proteomes" id="UP000009328"/>
    </source>
</evidence>
<accession>K0KNV1</accession>
<sequence>MTQLLDIGEHCSFCGQIDFLPFKCSCHQTFCQNHRKPENHDCKDWKLKQKQQKPTEIHENSFKDLPSSQSLFPDRSNWKPPTLKTTETNPTNLQGTLKSNSNALNKLKKFFTKSSKSIKPSKNPSKKIIELAQLKNKSKGDPKVPTTERIHLQIQVIDESSNIDQNTKFPIFISRSWPIGRALDSIASNIGLKNLNNRTNNPDERIFLFKLIDNDFIKLNTSDRCSGLKDGDNLFIVRGSDPSV</sequence>